<proteinExistence type="predicted"/>
<protein>
    <submittedName>
        <fullName evidence="1">Uncharacterized protein</fullName>
    </submittedName>
</protein>
<organism evidence="1 2">
    <name type="scientific">Lysobacter gummosus</name>
    <dbReference type="NCBI Taxonomy" id="262324"/>
    <lineage>
        <taxon>Bacteria</taxon>
        <taxon>Pseudomonadati</taxon>
        <taxon>Pseudomonadota</taxon>
        <taxon>Gammaproteobacteria</taxon>
        <taxon>Lysobacterales</taxon>
        <taxon>Lysobacteraceae</taxon>
        <taxon>Lysobacter</taxon>
    </lineage>
</organism>
<dbReference type="Proteomes" id="UP000829194">
    <property type="component" value="Chromosome"/>
</dbReference>
<dbReference type="RefSeq" id="WP_148648994.1">
    <property type="nucleotide sequence ID" value="NZ_CP011131.1"/>
</dbReference>
<accession>A0ABY3XCZ2</accession>
<reference evidence="1 2" key="1">
    <citation type="submission" date="2022-03" db="EMBL/GenBank/DDBJ databases">
        <title>Complete genome sequence of Lysobacter capsici VKM B-2533 and Lysobacter gummosus 10.1.1, promising sources of lytic agents.</title>
        <authorList>
            <person name="Tarlachkov S.V."/>
            <person name="Kudryakova I.V."/>
            <person name="Afoshin A.S."/>
            <person name="Leontyevskaya E.A."/>
            <person name="Leontyevskaya N.V."/>
        </authorList>
    </citation>
    <scope>NUCLEOTIDE SEQUENCE [LARGE SCALE GENOMIC DNA]</scope>
    <source>
        <strain evidence="1 2">10.1.1</strain>
    </source>
</reference>
<evidence type="ECO:0000313" key="2">
    <source>
        <dbReference type="Proteomes" id="UP000829194"/>
    </source>
</evidence>
<dbReference type="EMBL" id="CP093547">
    <property type="protein sequence ID" value="UNP28446.1"/>
    <property type="molecule type" value="Genomic_DNA"/>
</dbReference>
<sequence length="79" mass="8473">MSSLPHRRAARRRLRFVWMLALYAAFVTSVALSADRAAFLAQVQALSDGGPPAVAPKRGEAVITQTAVAVPLTRNAEAR</sequence>
<evidence type="ECO:0000313" key="1">
    <source>
        <dbReference type="EMBL" id="UNP28446.1"/>
    </source>
</evidence>
<name>A0ABY3XCZ2_9GAMM</name>
<gene>
    <name evidence="1" type="ORF">MOV92_18375</name>
</gene>
<keyword evidence="2" id="KW-1185">Reference proteome</keyword>